<evidence type="ECO:0000313" key="2">
    <source>
        <dbReference type="EMBL" id="PIX17815.1"/>
    </source>
</evidence>
<name>A0A2M7JEI0_9BACT</name>
<feature type="non-terminal residue" evidence="2">
    <location>
        <position position="1"/>
    </location>
</feature>
<protein>
    <submittedName>
        <fullName evidence="2">Uncharacterized protein</fullName>
    </submittedName>
</protein>
<evidence type="ECO:0000313" key="3">
    <source>
        <dbReference type="Proteomes" id="UP000229297"/>
    </source>
</evidence>
<dbReference type="Proteomes" id="UP000229297">
    <property type="component" value="Unassembled WGS sequence"/>
</dbReference>
<sequence length="3445" mass="361618">DDLLKVVISGSSTTTGTITWEMLDLKFTSDGVNPLTTIEFRDLLNYIYFYLDDGDSTFELLQDTRIATFTCSSIDLVNGVATFTLPSTLDFQVISPGTKTYFIVGEINASAEFDALRNFVVTMDVNGTATPGETLRNRVVWGTDSSTVVNYSPPVALVDSHGTYTVITSKPPDITVSNTAPSSLKDNQQDDIFKIYILGQGSGGAAEHEFAYLKIRFTDSSSGSPLATSTVQGLFDNIKVYKDNGNNQFDSGTDTCVGTMTSGDFVVDTNGILTMNLEDNLDDLRLPANGTRTYFAVVTMKNTSSGQIATFKANIDAGTSSNFVGIEDKVYDVLIGVTSGNSATATVSPVPIDAAINVFDTAGDSISDEDEDDILKITVTNNGVAGAGAIELANYLKVKFTRDSGGTNTLSTADAQALFSYISVYRDDGNGIFTLGQDLLVGTWTPELIAGVQSISFIDNAFTSTINPATSSSFFVAVRLTSNASAYGTNTFVAVIDADVDVAVRDSDNNVTVGHNLTSPVSCSLVTAVVKKPVVEVTDTAQATLGEGSKDDVLKIVLSNTSSSGAIEFAAVDAIWTTNGTSTPLSTADAQALFERIYVYKDNGDGSYIPADDTNCIGSVSSGSIALASNGSLTLSFTDGDANCQVSANGSQTYFLVVEIKGTASAYATRTFAATIHEELYPVVEDNDIRLSLSAGNNATSTVTTVVPTNPTVSVTDTAPLTGKMTDGQVEDLLKLVITHNGLSGSNQIELASLTVTLFDGSSGLSSTAAQALFGTISVYKDNGDGVFVLGSETLVGSKTGTAITGTPTITFTDGDSNVAVLAGSSSTYFFVVQLKSTASSASPRTFAARVDGDSDVRIEDVTNDKPVNINATLAVTSATVIAEGVPSNPNVLVDNSVGASTWNDGQMDDLLRIRLGHTGSVTQAAVEMASVVVKWNSGAGAVLTTSQAQNLFQYIRVYLDNGNNAYDESDTQVADISQGSITLSSGGTHAITFTDNDANVQVPWSAGTRTYLLVVKLTADAHSQTPGSFTATINGGQTRMEDANTDNVLSLGATSAATSTAVSAATADPTVVVTNTAPGTTTADTTYGHIKNGQTDDLLRIRVSHNGVPADTAIVFATVTVRFTNGATALSDAQARELFGTVSIYYDNGDTNFSTVSDTLIATVTGTSIGSLTRINLPNDVTTRIATGTSKYYFLTVSLKGTASTAANTFFNAVIDGDQCTVRRQDTMATYSIQATSPATSTPTTKAVMNNPTVDADNCAPTPTTMTDGEKEDLLKIKITHGETNASLANIRVATMTVRFRDGIGTLLTDAQAVGLFDAVQLYVDTANDGIWGSSTDTNMVGSSTGAIGSITNISVASSGTIAANGSQTYFLTVQLKTNASSVTPDSFYAEIVEDMDVRVMDANNLTGLDVTKTTGTVTSSVITIQGAIPAATVTVTNTVPSNPYQIEDYEINDLLKLAVTNNGTGDDASMWLNQIRLRWTDWTSPLTTGSALALFDSISVYLDNGNGSFDAGDDTFIGTSTISLTSGSMTISLAKAANTTIATGTTRNYFVVVQMKQDASAATTRTFDVAIDADQDVVLKDTNLEELATVTVASTGMIESSDLRAVPRNPEVMIVDTAPYRYPGAPYPSITDTETEDVLRIDIVNRGLVSSADSIRFATLTLKWGDTMDGTLTGAEADNIFDGSIRVYYDNGDDNYNGGDILLLSIATSTFTAGGTVTVDLPFSTHTTIPSMATYTYLVVVTAEPDAHSQTPHTFTVSCSELYSTGQVILKNTGDGLRLQAMGSDTITTPGIVIEQKNPEIKGDIIVTQTTIVSVTPDGIEDRIEDGQSKALIKFDLVHMGTSSDPALEVGSVRVKLTADGTNTLSTAEANFMFNSWRIYRDNGDGVFGAGDSPAGVQETFTLVNGLGTITCYDNNGYSQVSYSQGTGTFFIVVELTNHASGGQGNQTGTRTFAMSVYDGDIGTTATQPETGFLIQDANTDWYVPVINPVATTTSKVAKAIPVNPQVTVTDTAPILPTLSYSSISDNEEEDILKINVRHVSTDNLAGDIRFGSLTLTITDGTNTLTAGQAQALFGTFSLYKDNGDGVFIVGSETLAGSLTGSSITGTPTIRLTQAGTITSGSISTYFFAVTMKPDAHTKTPRSFKARIDTDIDPEVEDRRDNIKLYLVDSGIGSSTLAYAQEVPTAFGSITVASTSPQWLKDADQDSLLAVKIQHIGDDTEAILELAQLRVKFTDIAGNLWTTSDVQGVFDNLYIVRDNGNGNYSSIEDTQVIATIDGQIATLTNGYITFTFTDEDTRCWTRYGSLSTFFVVADLLNTASGRGTRSFRASVNITPSATGGDVRLEDANTDLEVSLGTTANSGTSSPTKAIPINPSGAVTDTSPTTIKNSGQDDLMKLVVTNNGVATAGSITLTSLRVKFTKDGAVALSSTDAEEIFEDVYLYYSSDETYGDGDVVVGTRSDMIDWLDAGYGTITLAGSTSAGCIIPANSSKTYFVVVHQKDTASGYGTRSFAVTIDPDIDLSVCDRDEAPQLTMNSAAPATSTTTTAIPIDPTVNVYNNATGTTTMKDGEVDDILRIQITHNGAAGAGDIEFATLTVGFSNDGNIGDAIGTISVYKDDGNGYWDGGDVLVQQTTTVIANTTIAFSSPQQIASATTSNYFVVVSIKQTASGGSCDYFSASVGTAAVGIRDAMADISLSLNASSTGSSSTQQFVIAVEPTITVTDTAPETLTDGQNDDLLMLKVINNGTIGAGGVEFGTMTVRFASLTDADAQGLFGSVSVYYSSDDIYGAGDTQVGQTTSIASMTTVAVTDAAVSASGSRTYFVVVRLKATASGMTNRKFAATVNAATLTTGDIKLRDASTDIPLSMASAPGTVTSGTVTPIPINPSVTLTDITWYTDPREWSDIVPPIQMSEGEQDAILKINVTHNGASGAAVIEFATMTVWWGSQTGTALSLQVFQAMFGTISIYRDADSNGTFTIGSDTLVLAIASSTFSSYFSGGTMTIGLPDGAATTEIEAGTTATFFLVPHIIGTTTVTQFVARSGDDTTWGLEDKLEDISLSINTIISTTTTSIVIQRIPPPPRMIVSPSIGTPETNIPVRDTQQIAILKWTLAHTGDNSYAAIEMANLRVKFMDASNGSMTTAMAGALFDNVAVYYDNDDNGIWTATDIIRSVITAANLDSYMSDGEMQFNFADGSKYTRVSPADGSDFIKGTATYFVVIKLKPGASGTSSKQFRAYIDAGSSSAKVRCEDANTDYLVSLGSQSVAGTSALITPVPVDPLITAISTSENVSTFPGIMDTWVDDILSVKAEHLGTSGAGSGWLATMTVRWQDASGGSLGSSAMTALFNSVKLFWDEGQDGYGVGTDTCIATITTFGSVTDNGTMTIDLPKGTATRLWPVDSIEDGGGPATKTYTIVVNMKSNASSQSPEIFVVTISESGADGSPTGV</sequence>
<comment type="caution">
    <text evidence="2">The sequence shown here is derived from an EMBL/GenBank/DDBJ whole genome shotgun (WGS) entry which is preliminary data.</text>
</comment>
<accession>A0A2M7JEI0</accession>
<evidence type="ECO:0000256" key="1">
    <source>
        <dbReference type="SAM" id="MobiDB-lite"/>
    </source>
</evidence>
<feature type="region of interest" description="Disordered" evidence="1">
    <location>
        <begin position="2358"/>
        <end position="2381"/>
    </location>
</feature>
<feature type="non-terminal residue" evidence="2">
    <location>
        <position position="3445"/>
    </location>
</feature>
<reference evidence="3" key="1">
    <citation type="submission" date="2017-09" db="EMBL/GenBank/DDBJ databases">
        <title>Depth-based differentiation of microbial function through sediment-hosted aquifers and enrichment of novel symbionts in the deep terrestrial subsurface.</title>
        <authorList>
            <person name="Probst A.J."/>
            <person name="Ladd B."/>
            <person name="Jarett J.K."/>
            <person name="Geller-Mcgrath D.E."/>
            <person name="Sieber C.M.K."/>
            <person name="Emerson J.B."/>
            <person name="Anantharaman K."/>
            <person name="Thomas B.C."/>
            <person name="Malmstrom R."/>
            <person name="Stieglmeier M."/>
            <person name="Klingl A."/>
            <person name="Woyke T."/>
            <person name="Ryan C.M."/>
            <person name="Banfield J.F."/>
        </authorList>
    </citation>
    <scope>NUCLEOTIDE SEQUENCE [LARGE SCALE GENOMIC DNA]</scope>
</reference>
<organism evidence="2 3">
    <name type="scientific">Candidatus Desantisbacteria bacterium CG_4_8_14_3_um_filter_40_12</name>
    <dbReference type="NCBI Taxonomy" id="1974545"/>
    <lineage>
        <taxon>Bacteria</taxon>
        <taxon>Candidatus Desantisiibacteriota</taxon>
    </lineage>
</organism>
<feature type="compositionally biased region" description="Polar residues" evidence="1">
    <location>
        <begin position="2358"/>
        <end position="2369"/>
    </location>
</feature>
<proteinExistence type="predicted"/>
<dbReference type="EMBL" id="PFIC01000036">
    <property type="protein sequence ID" value="PIX17815.1"/>
    <property type="molecule type" value="Genomic_DNA"/>
</dbReference>
<gene>
    <name evidence="2" type="ORF">COZ71_01305</name>
</gene>